<protein>
    <submittedName>
        <fullName evidence="1">Uncharacterized protein</fullName>
    </submittedName>
</protein>
<dbReference type="OrthoDB" id="6003696at2"/>
<evidence type="ECO:0000313" key="1">
    <source>
        <dbReference type="EMBL" id="TCP99018.1"/>
    </source>
</evidence>
<keyword evidence="2" id="KW-1185">Reference proteome</keyword>
<organism evidence="1 2">
    <name type="scientific">Serpentinicella alkaliphila</name>
    <dbReference type="NCBI Taxonomy" id="1734049"/>
    <lineage>
        <taxon>Bacteria</taxon>
        <taxon>Bacillati</taxon>
        <taxon>Bacillota</taxon>
        <taxon>Clostridia</taxon>
        <taxon>Peptostreptococcales</taxon>
        <taxon>Natronincolaceae</taxon>
        <taxon>Serpentinicella</taxon>
    </lineage>
</organism>
<accession>A0A4R2TNP1</accession>
<dbReference type="Pfam" id="PF03692">
    <property type="entry name" value="CxxCxxCC"/>
    <property type="match status" value="1"/>
</dbReference>
<sequence>MECKIGCAACCIAPSISSSIPGMTKGKPAGVRCIQLTDDNKCRLFGKKDRPKVCSNLKASSEMCGNSASEAFKYLEELEQATVPD</sequence>
<comment type="caution">
    <text evidence="1">The sequence shown here is derived from an EMBL/GenBank/DDBJ whole genome shotgun (WGS) entry which is preliminary data.</text>
</comment>
<gene>
    <name evidence="1" type="ORF">EDD79_103820</name>
</gene>
<dbReference type="PANTHER" id="PTHR36931:SF1">
    <property type="entry name" value="UPF0153 PROTEIN YEIW"/>
    <property type="match status" value="1"/>
</dbReference>
<dbReference type="InterPro" id="IPR005358">
    <property type="entry name" value="Puta_zinc/iron-chelating_dom"/>
</dbReference>
<dbReference type="PANTHER" id="PTHR36931">
    <property type="entry name" value="UPF0153 PROTEIN YEIW"/>
    <property type="match status" value="1"/>
</dbReference>
<dbReference type="RefSeq" id="WP_132849293.1">
    <property type="nucleotide sequence ID" value="NZ_CP058648.1"/>
</dbReference>
<dbReference type="InterPro" id="IPR052572">
    <property type="entry name" value="UPF0153_domain"/>
</dbReference>
<dbReference type="Proteomes" id="UP000295504">
    <property type="component" value="Unassembled WGS sequence"/>
</dbReference>
<dbReference type="EMBL" id="SLYC01000038">
    <property type="protein sequence ID" value="TCP99018.1"/>
    <property type="molecule type" value="Genomic_DNA"/>
</dbReference>
<dbReference type="AlphaFoldDB" id="A0A4R2TNP1"/>
<evidence type="ECO:0000313" key="2">
    <source>
        <dbReference type="Proteomes" id="UP000295504"/>
    </source>
</evidence>
<name>A0A4R2TNP1_9FIRM</name>
<proteinExistence type="predicted"/>
<reference evidence="1 2" key="1">
    <citation type="submission" date="2019-03" db="EMBL/GenBank/DDBJ databases">
        <title>Genomic Encyclopedia of Type Strains, Phase IV (KMG-IV): sequencing the most valuable type-strain genomes for metagenomic binning, comparative biology and taxonomic classification.</title>
        <authorList>
            <person name="Goeker M."/>
        </authorList>
    </citation>
    <scope>NUCLEOTIDE SEQUENCE [LARGE SCALE GENOMIC DNA]</scope>
    <source>
        <strain evidence="1 2">DSM 100013</strain>
    </source>
</reference>